<dbReference type="Proteomes" id="UP001652623">
    <property type="component" value="Chromosome 12"/>
</dbReference>
<dbReference type="InterPro" id="IPR001810">
    <property type="entry name" value="F-box_dom"/>
</dbReference>
<sequence>MEISQTLLDESKHKEAILPSSSPSSGSGSIMEFTAQEGKQGEPHEALFLVLAYLPLFELLSMNKVCMSLRDAVKNDVLPWLNIVVQRPLNYRLTDEILMEITAKANGKLTTLALINCVKITDDALQRIVERNPLIDKVCMHLYIPACTGLTPEGVIRAVKTLSKNGHKLKNLWINGIYNIKREHFETLCSYLQLNLAQQEQQQPKPLLFNNYQKFPALGDSKNQPVIDMGVCPRCKEVSMVFDCPRKKTCKLKIERLLTDCRGCKLCIPRCQECGRCVVSDEVEEAVCADILCSDCWLQLPKCNLCNKPYCKQHANEKFCSSGSAGFVCDACQAKFLGKMCYYHIED</sequence>
<accession>A0A6P4AK52</accession>
<dbReference type="SUPFAM" id="SSF81383">
    <property type="entry name" value="F-box domain"/>
    <property type="match status" value="1"/>
</dbReference>
<gene>
    <name evidence="3" type="primary">LOC107429278</name>
</gene>
<organism evidence="2 3">
    <name type="scientific">Ziziphus jujuba</name>
    <name type="common">Chinese jujube</name>
    <name type="synonym">Ziziphus sativa</name>
    <dbReference type="NCBI Taxonomy" id="326968"/>
    <lineage>
        <taxon>Eukaryota</taxon>
        <taxon>Viridiplantae</taxon>
        <taxon>Streptophyta</taxon>
        <taxon>Embryophyta</taxon>
        <taxon>Tracheophyta</taxon>
        <taxon>Spermatophyta</taxon>
        <taxon>Magnoliopsida</taxon>
        <taxon>eudicotyledons</taxon>
        <taxon>Gunneridae</taxon>
        <taxon>Pentapetalae</taxon>
        <taxon>rosids</taxon>
        <taxon>fabids</taxon>
        <taxon>Rosales</taxon>
        <taxon>Rhamnaceae</taxon>
        <taxon>Paliureae</taxon>
        <taxon>Ziziphus</taxon>
    </lineage>
</organism>
<dbReference type="PANTHER" id="PTHR13382:SF16">
    <property type="entry name" value="F-BOX PROTEIN SKIP28"/>
    <property type="match status" value="1"/>
</dbReference>
<dbReference type="GO" id="GO:0005737">
    <property type="term" value="C:cytoplasm"/>
    <property type="evidence" value="ECO:0007669"/>
    <property type="project" value="TreeGrafter"/>
</dbReference>
<proteinExistence type="predicted"/>
<dbReference type="InterPro" id="IPR036047">
    <property type="entry name" value="F-box-like_dom_sf"/>
</dbReference>
<protein>
    <submittedName>
        <fullName evidence="3">F-box protein SKIP28 isoform X1</fullName>
    </submittedName>
</protein>
<reference evidence="3" key="1">
    <citation type="submission" date="2025-08" db="UniProtKB">
        <authorList>
            <consortium name="RefSeq"/>
        </authorList>
    </citation>
    <scope>IDENTIFICATION</scope>
    <source>
        <tissue evidence="3">Seedling</tissue>
    </source>
</reference>
<dbReference type="SUPFAM" id="SSF52047">
    <property type="entry name" value="RNI-like"/>
    <property type="match status" value="1"/>
</dbReference>
<name>A0A6P4AK52_ZIZJJ</name>
<evidence type="ECO:0000313" key="3">
    <source>
        <dbReference type="RefSeq" id="XP_015895421.3"/>
    </source>
</evidence>
<dbReference type="InterPro" id="IPR050648">
    <property type="entry name" value="F-box_LRR-repeat"/>
</dbReference>
<keyword evidence="2" id="KW-1185">Reference proteome</keyword>
<dbReference type="GeneID" id="107429278"/>
<dbReference type="InParanoid" id="A0A6P4AK52"/>
<dbReference type="FunCoup" id="A0A6P4AK52">
    <property type="interactions" value="999"/>
</dbReference>
<feature type="domain" description="F-box" evidence="1">
    <location>
        <begin position="43"/>
        <end position="78"/>
    </location>
</feature>
<dbReference type="PANTHER" id="PTHR13382">
    <property type="entry name" value="MITOCHONDRIAL ATP SYNTHASE COUPLING FACTOR B"/>
    <property type="match status" value="1"/>
</dbReference>
<dbReference type="Gene3D" id="3.80.10.10">
    <property type="entry name" value="Ribonuclease Inhibitor"/>
    <property type="match status" value="1"/>
</dbReference>
<dbReference type="RefSeq" id="XP_015895421.3">
    <property type="nucleotide sequence ID" value="XM_016039935.4"/>
</dbReference>
<evidence type="ECO:0000259" key="1">
    <source>
        <dbReference type="Pfam" id="PF00646"/>
    </source>
</evidence>
<evidence type="ECO:0000313" key="2">
    <source>
        <dbReference type="Proteomes" id="UP001652623"/>
    </source>
</evidence>
<dbReference type="AlphaFoldDB" id="A0A6P4AK52"/>
<dbReference type="Pfam" id="PF00646">
    <property type="entry name" value="F-box"/>
    <property type="match status" value="1"/>
</dbReference>
<dbReference type="InterPro" id="IPR032675">
    <property type="entry name" value="LRR_dom_sf"/>
</dbReference>
<dbReference type="KEGG" id="zju:107429278"/>